<feature type="DNA-binding region" description="H-T-H motif" evidence="4">
    <location>
        <begin position="29"/>
        <end position="48"/>
    </location>
</feature>
<dbReference type="InterPro" id="IPR009057">
    <property type="entry name" value="Homeodomain-like_sf"/>
</dbReference>
<dbReference type="AlphaFoldDB" id="C5CIC0"/>
<dbReference type="HOGENOM" id="CLU_1420377_0_0_0"/>
<evidence type="ECO:0000256" key="1">
    <source>
        <dbReference type="ARBA" id="ARBA00023015"/>
    </source>
</evidence>
<evidence type="ECO:0000256" key="2">
    <source>
        <dbReference type="ARBA" id="ARBA00023125"/>
    </source>
</evidence>
<evidence type="ECO:0000313" key="6">
    <source>
        <dbReference type="EMBL" id="ACR78854.1"/>
    </source>
</evidence>
<name>C5CIC0_KOSOT</name>
<gene>
    <name evidence="6" type="ordered locus">Kole_0128</name>
</gene>
<dbReference type="GO" id="GO:0003677">
    <property type="term" value="F:DNA binding"/>
    <property type="evidence" value="ECO:0007669"/>
    <property type="project" value="UniProtKB-UniRule"/>
</dbReference>
<dbReference type="eggNOG" id="COG1309">
    <property type="taxonomic scope" value="Bacteria"/>
</dbReference>
<dbReference type="Gene3D" id="1.10.357.10">
    <property type="entry name" value="Tetracycline Repressor, domain 2"/>
    <property type="match status" value="1"/>
</dbReference>
<evidence type="ECO:0000256" key="3">
    <source>
        <dbReference type="ARBA" id="ARBA00023163"/>
    </source>
</evidence>
<dbReference type="Pfam" id="PF00440">
    <property type="entry name" value="TetR_N"/>
    <property type="match status" value="1"/>
</dbReference>
<dbReference type="PROSITE" id="PS01081">
    <property type="entry name" value="HTH_TETR_1"/>
    <property type="match status" value="1"/>
</dbReference>
<dbReference type="InterPro" id="IPR001647">
    <property type="entry name" value="HTH_TetR"/>
</dbReference>
<evidence type="ECO:0000313" key="7">
    <source>
        <dbReference type="Proteomes" id="UP000002382"/>
    </source>
</evidence>
<keyword evidence="2 4" id="KW-0238">DNA-binding</keyword>
<organism evidence="6 7">
    <name type="scientific">Kosmotoga olearia (strain ATCC BAA-1733 / DSM 21960 / TBF 19.5.1)</name>
    <dbReference type="NCBI Taxonomy" id="521045"/>
    <lineage>
        <taxon>Bacteria</taxon>
        <taxon>Thermotogati</taxon>
        <taxon>Thermotogota</taxon>
        <taxon>Thermotogae</taxon>
        <taxon>Kosmotogales</taxon>
        <taxon>Kosmotogaceae</taxon>
        <taxon>Kosmotoga</taxon>
    </lineage>
</organism>
<keyword evidence="7" id="KW-1185">Reference proteome</keyword>
<dbReference type="FunFam" id="1.10.10.60:FF:000141">
    <property type="entry name" value="TetR family transcriptional regulator"/>
    <property type="match status" value="1"/>
</dbReference>
<dbReference type="PANTHER" id="PTHR43479:SF11">
    <property type="entry name" value="ACREF_ENVCD OPERON REPRESSOR-RELATED"/>
    <property type="match status" value="1"/>
</dbReference>
<reference evidence="6 7" key="2">
    <citation type="journal article" date="2011" name="J. Bacteriol.">
        <title>Genome Sequence of Kosmotoga olearia Strain TBF 19.5.1, a Thermophilic Bacterium with a Wide Growth Temperature Range, Isolated from the Troll B Oil Platform in the North Sea.</title>
        <authorList>
            <person name="Swithers K.S."/>
            <person name="Dipippo J.L."/>
            <person name="Bruce D.C."/>
            <person name="Detter C."/>
            <person name="Tapia R."/>
            <person name="Han S."/>
            <person name="Goodwin L.A."/>
            <person name="Han J."/>
            <person name="Woyke T."/>
            <person name="Pitluck S."/>
            <person name="Pennacchio L."/>
            <person name="Nolan M."/>
            <person name="Mikhailova N."/>
            <person name="Land M.L."/>
            <person name="Nesbo C.L."/>
            <person name="Gogarten J.P."/>
            <person name="Noll K.M."/>
        </authorList>
    </citation>
    <scope>NUCLEOTIDE SEQUENCE [LARGE SCALE GENOMIC DNA]</scope>
    <source>
        <strain evidence="7">ATCC BAA-1733 / DSM 21960 / TBF 19.5.1</strain>
    </source>
</reference>
<dbReference type="STRING" id="521045.Kole_0128"/>
<keyword evidence="1" id="KW-0805">Transcription regulation</keyword>
<accession>C5CIC0</accession>
<sequence>MQIKKEDKKDRILKSAEKLFAEKGYANVSISEIAKDAKVGKGTIYVYFSSKEEILDAVALRIFEEFVDGARYALEMSKNLKEFLELLAEKLSKDVENRSKILAMFHRERLKDRSKYREITSEYRKVFMAAYERYRDEFKIPFDEMFAFMRGIFMSAYTMADNITEESIKIFLKKILLCFFDVQKDMDCGSGAS</sequence>
<evidence type="ECO:0000256" key="4">
    <source>
        <dbReference type="PROSITE-ProRule" id="PRU00335"/>
    </source>
</evidence>
<dbReference type="KEGG" id="kol:Kole_0128"/>
<evidence type="ECO:0000259" key="5">
    <source>
        <dbReference type="PROSITE" id="PS50977"/>
    </source>
</evidence>
<dbReference type="InterPro" id="IPR023772">
    <property type="entry name" value="DNA-bd_HTH_TetR-type_CS"/>
</dbReference>
<dbReference type="InterPro" id="IPR050624">
    <property type="entry name" value="HTH-type_Tx_Regulator"/>
</dbReference>
<dbReference type="OrthoDB" id="9812484at2"/>
<keyword evidence="3" id="KW-0804">Transcription</keyword>
<dbReference type="RefSeq" id="WP_012744642.1">
    <property type="nucleotide sequence ID" value="NC_012785.1"/>
</dbReference>
<proteinExistence type="predicted"/>
<dbReference type="PRINTS" id="PR00455">
    <property type="entry name" value="HTHTETR"/>
</dbReference>
<feature type="domain" description="HTH tetR-type" evidence="5">
    <location>
        <begin position="6"/>
        <end position="66"/>
    </location>
</feature>
<dbReference type="SUPFAM" id="SSF46689">
    <property type="entry name" value="Homeodomain-like"/>
    <property type="match status" value="1"/>
</dbReference>
<dbReference type="PANTHER" id="PTHR43479">
    <property type="entry name" value="ACREF/ENVCD OPERON REPRESSOR-RELATED"/>
    <property type="match status" value="1"/>
</dbReference>
<reference evidence="6 7" key="1">
    <citation type="submission" date="2009-06" db="EMBL/GenBank/DDBJ databases">
        <title>Complete sequence of Thermotogales bacterium TBF 19.5.1.</title>
        <authorList>
            <consortium name="US DOE Joint Genome Institute"/>
            <person name="Lucas S."/>
            <person name="Copeland A."/>
            <person name="Lapidus A."/>
            <person name="Glavina del Rio T."/>
            <person name="Tice H."/>
            <person name="Bruce D."/>
            <person name="Goodwin L."/>
            <person name="Pitluck S."/>
            <person name="Chertkov O."/>
            <person name="Brettin T."/>
            <person name="Detter J.C."/>
            <person name="Han C."/>
            <person name="Schmutz J."/>
            <person name="Larimer F."/>
            <person name="Land M."/>
            <person name="Hauser L."/>
            <person name="Kyrpides N."/>
            <person name="Ovchinnikova G."/>
            <person name="Noll K."/>
        </authorList>
    </citation>
    <scope>NUCLEOTIDE SEQUENCE [LARGE SCALE GENOMIC DNA]</scope>
    <source>
        <strain evidence="7">ATCC BAA-1733 / DSM 21960 / TBF 19.5.1</strain>
    </source>
</reference>
<protein>
    <submittedName>
        <fullName evidence="6">Transcriptional regulator, TetR family</fullName>
    </submittedName>
</protein>
<dbReference type="PROSITE" id="PS50977">
    <property type="entry name" value="HTH_TETR_2"/>
    <property type="match status" value="1"/>
</dbReference>
<dbReference type="EMBL" id="CP001634">
    <property type="protein sequence ID" value="ACR78854.1"/>
    <property type="molecule type" value="Genomic_DNA"/>
</dbReference>
<dbReference type="Proteomes" id="UP000002382">
    <property type="component" value="Chromosome"/>
</dbReference>